<gene>
    <name evidence="2" type="ORF">PISMIDRAFT_23574</name>
</gene>
<feature type="chain" id="PRO_5002218093" evidence="1">
    <location>
        <begin position="21"/>
        <end position="194"/>
    </location>
</feature>
<keyword evidence="1" id="KW-0732">Signal</keyword>
<keyword evidence="3" id="KW-1185">Reference proteome</keyword>
<evidence type="ECO:0000256" key="1">
    <source>
        <dbReference type="SAM" id="SignalP"/>
    </source>
</evidence>
<dbReference type="EMBL" id="KN833732">
    <property type="protein sequence ID" value="KIK22982.1"/>
    <property type="molecule type" value="Genomic_DNA"/>
</dbReference>
<dbReference type="AlphaFoldDB" id="A0A0C9ZKQ3"/>
<reference evidence="3" key="2">
    <citation type="submission" date="2015-01" db="EMBL/GenBank/DDBJ databases">
        <title>Evolutionary Origins and Diversification of the Mycorrhizal Mutualists.</title>
        <authorList>
            <consortium name="DOE Joint Genome Institute"/>
            <consortium name="Mycorrhizal Genomics Consortium"/>
            <person name="Kohler A."/>
            <person name="Kuo A."/>
            <person name="Nagy L.G."/>
            <person name="Floudas D."/>
            <person name="Copeland A."/>
            <person name="Barry K.W."/>
            <person name="Cichocki N."/>
            <person name="Veneault-Fourrey C."/>
            <person name="LaButti K."/>
            <person name="Lindquist E.A."/>
            <person name="Lipzen A."/>
            <person name="Lundell T."/>
            <person name="Morin E."/>
            <person name="Murat C."/>
            <person name="Riley R."/>
            <person name="Ohm R."/>
            <person name="Sun H."/>
            <person name="Tunlid A."/>
            <person name="Henrissat B."/>
            <person name="Grigoriev I.V."/>
            <person name="Hibbett D.S."/>
            <person name="Martin F."/>
        </authorList>
    </citation>
    <scope>NUCLEOTIDE SEQUENCE [LARGE SCALE GENOMIC DNA]</scope>
    <source>
        <strain evidence="3">441</strain>
    </source>
</reference>
<organism evidence="2 3">
    <name type="scientific">Pisolithus microcarpus 441</name>
    <dbReference type="NCBI Taxonomy" id="765257"/>
    <lineage>
        <taxon>Eukaryota</taxon>
        <taxon>Fungi</taxon>
        <taxon>Dikarya</taxon>
        <taxon>Basidiomycota</taxon>
        <taxon>Agaricomycotina</taxon>
        <taxon>Agaricomycetes</taxon>
        <taxon>Agaricomycetidae</taxon>
        <taxon>Boletales</taxon>
        <taxon>Sclerodermatineae</taxon>
        <taxon>Pisolithaceae</taxon>
        <taxon>Pisolithus</taxon>
    </lineage>
</organism>
<proteinExistence type="predicted"/>
<protein>
    <submittedName>
        <fullName evidence="2">Uncharacterized protein</fullName>
    </submittedName>
</protein>
<sequence>MITLMLIAFVFVIFMAVASCLKTRCKECTQEDTSGISMDSQLMPAHLKCVQEEKLKQKMLFTQKTSTAHNTHPNDHSDDLASCLLTLTLTDDGPDLKSCAHKLWNSWAEFQESSPNDSIAEVTNDLLHLCLAWENVSEKSNFVKACKKEVATTLDKLELEVKAMPSPSSSKDPEPVTAFQQSNGMLSISHENII</sequence>
<dbReference type="Proteomes" id="UP000054018">
    <property type="component" value="Unassembled WGS sequence"/>
</dbReference>
<accession>A0A0C9ZKQ3</accession>
<reference evidence="2 3" key="1">
    <citation type="submission" date="2014-04" db="EMBL/GenBank/DDBJ databases">
        <authorList>
            <consortium name="DOE Joint Genome Institute"/>
            <person name="Kuo A."/>
            <person name="Kohler A."/>
            <person name="Costa M.D."/>
            <person name="Nagy L.G."/>
            <person name="Floudas D."/>
            <person name="Copeland A."/>
            <person name="Barry K.W."/>
            <person name="Cichocki N."/>
            <person name="Veneault-Fourrey C."/>
            <person name="LaButti K."/>
            <person name="Lindquist E.A."/>
            <person name="Lipzen A."/>
            <person name="Lundell T."/>
            <person name="Morin E."/>
            <person name="Murat C."/>
            <person name="Sun H."/>
            <person name="Tunlid A."/>
            <person name="Henrissat B."/>
            <person name="Grigoriev I.V."/>
            <person name="Hibbett D.S."/>
            <person name="Martin F."/>
            <person name="Nordberg H.P."/>
            <person name="Cantor M.N."/>
            <person name="Hua S.X."/>
        </authorList>
    </citation>
    <scope>NUCLEOTIDE SEQUENCE [LARGE SCALE GENOMIC DNA]</scope>
    <source>
        <strain evidence="2 3">441</strain>
    </source>
</reference>
<feature type="signal peptide" evidence="1">
    <location>
        <begin position="1"/>
        <end position="20"/>
    </location>
</feature>
<evidence type="ECO:0000313" key="3">
    <source>
        <dbReference type="Proteomes" id="UP000054018"/>
    </source>
</evidence>
<evidence type="ECO:0000313" key="2">
    <source>
        <dbReference type="EMBL" id="KIK22982.1"/>
    </source>
</evidence>
<name>A0A0C9ZKQ3_9AGAM</name>
<dbReference type="HOGENOM" id="CLU_1402946_0_0_1"/>